<dbReference type="EMBL" id="CP011797">
    <property type="protein sequence ID" value="ATX75905.1"/>
    <property type="molecule type" value="Genomic_DNA"/>
</dbReference>
<dbReference type="InterPro" id="IPR011045">
    <property type="entry name" value="N2O_reductase_N"/>
</dbReference>
<protein>
    <submittedName>
        <fullName evidence="2">Alkaline phosphatase</fullName>
        <ecNumber evidence="2">3.1.3.1</ecNumber>
    </submittedName>
</protein>
<dbReference type="GO" id="GO:0004035">
    <property type="term" value="F:alkaline phosphatase activity"/>
    <property type="evidence" value="ECO:0007669"/>
    <property type="project" value="UniProtKB-EC"/>
</dbReference>
<name>A0A2K8KM40_9GAMM</name>
<dbReference type="Gene3D" id="2.130.10.10">
    <property type="entry name" value="YVTN repeat-like/Quinoprotein amine dehydrogenase"/>
    <property type="match status" value="1"/>
</dbReference>
<dbReference type="PANTHER" id="PTHR46928">
    <property type="entry name" value="MESENCHYME-SPECIFIC CELL SURFACE GLYCOPROTEIN"/>
    <property type="match status" value="1"/>
</dbReference>
<dbReference type="EC" id="3.1.3.1" evidence="2"/>
<organism evidence="2 3">
    <name type="scientific">Reinekea forsetii</name>
    <dbReference type="NCBI Taxonomy" id="1336806"/>
    <lineage>
        <taxon>Bacteria</taxon>
        <taxon>Pseudomonadati</taxon>
        <taxon>Pseudomonadota</taxon>
        <taxon>Gammaproteobacteria</taxon>
        <taxon>Oceanospirillales</taxon>
        <taxon>Saccharospirillaceae</taxon>
        <taxon>Reinekea</taxon>
    </lineage>
</organism>
<proteinExistence type="predicted"/>
<accession>A0A2K8KM40</accession>
<dbReference type="SUPFAM" id="SSF50974">
    <property type="entry name" value="Nitrous oxide reductase, N-terminal domain"/>
    <property type="match status" value="1"/>
</dbReference>
<dbReference type="InterPro" id="IPR052956">
    <property type="entry name" value="Mesenchyme-surface_protein"/>
</dbReference>
<evidence type="ECO:0000313" key="3">
    <source>
        <dbReference type="Proteomes" id="UP000229757"/>
    </source>
</evidence>
<dbReference type="KEGG" id="rfo:REIFOR_00737"/>
<dbReference type="InterPro" id="IPR055188">
    <property type="entry name" value="Choice_anch_I"/>
</dbReference>
<evidence type="ECO:0000313" key="2">
    <source>
        <dbReference type="EMBL" id="ATX75905.1"/>
    </source>
</evidence>
<dbReference type="SUPFAM" id="SSF51004">
    <property type="entry name" value="C-terminal (heme d1) domain of cytochrome cd1-nitrite reductase"/>
    <property type="match status" value="1"/>
</dbReference>
<dbReference type="Proteomes" id="UP000229757">
    <property type="component" value="Chromosome"/>
</dbReference>
<feature type="domain" description="Choice-of-anchor I" evidence="1">
    <location>
        <begin position="68"/>
        <end position="576"/>
    </location>
</feature>
<evidence type="ECO:0000259" key="1">
    <source>
        <dbReference type="Pfam" id="PF22494"/>
    </source>
</evidence>
<reference evidence="2 3" key="1">
    <citation type="journal article" date="2017" name="Environ. Microbiol.">
        <title>Genomic and physiological analyses of 'Reinekea forsetii' reveal a versatile opportunistic lifestyle during spring algae blooms.</title>
        <authorList>
            <person name="Avci B."/>
            <person name="Hahnke R.L."/>
            <person name="Chafee M."/>
            <person name="Fischer T."/>
            <person name="Gruber-Vodicka H."/>
            <person name="Tegetmeyer H.E."/>
            <person name="Harder J."/>
            <person name="Fuchs B.M."/>
            <person name="Amann R.I."/>
            <person name="Teeling H."/>
        </authorList>
    </citation>
    <scope>NUCLEOTIDE SEQUENCE [LARGE SCALE GENOMIC DNA]</scope>
    <source>
        <strain evidence="2 3">Hel1_31_D35</strain>
    </source>
</reference>
<dbReference type="NCBIfam" id="NF038117">
    <property type="entry name" value="choice_anch_I"/>
    <property type="match status" value="1"/>
</dbReference>
<sequence>MELSAVDLSYRKYFQGALVTPFLLIACAVTSNSMASALHPSNKMTNAIQAVSTGHLIQVGRYESGIFADGGAEIVAFDKATHKVFVINSGDNTIDVLDLTDPAAPVKLTTLAVFDQDSATFTSGGANSVAVANGLLAVAVEADNKQAAGRIYLYNTDDNSFAVAFMAGALPDMVKFSPDGNYLLSANEGEPSGDYKNDPEGSITVVNLTAGVASATVKQAGFRAFNAQIESLRADGVRIFGPGATVAMDLEPEYITISADGTTAYVSLQENNAIALVDIATATVTKIAALGFKDHSLQGMGLDANKNDQVPVIESLPIFGMYMPDSIDSYTFNGNTYLVTANEGDGREYIYSADSASCLNASHTDLGDDECLSYSDEISLEDLNLDTKQFSAAQIAMLQNGKGIGDLTVTKTHGDANADGAYEAIYAYGARSFSIWTANGKQVFDSGDQIEQIIADRSPLFFNLSNDKNSVENRSDNKGPEPEGLAVGQIGERTYAFVGLERQGGIMVFDISNPFAPAFVEYTSNRDMSVTPGEGVDAGDLGPEGFAFVKAKDSPNGTALLLIGNEVSGTTTIYEVR</sequence>
<dbReference type="AlphaFoldDB" id="A0A2K8KM40"/>
<dbReference type="PANTHER" id="PTHR46928:SF1">
    <property type="entry name" value="MESENCHYME-SPECIFIC CELL SURFACE GLYCOPROTEIN"/>
    <property type="match status" value="1"/>
</dbReference>
<keyword evidence="2" id="KW-0378">Hydrolase</keyword>
<dbReference type="InterPro" id="IPR011048">
    <property type="entry name" value="Haem_d1_sf"/>
</dbReference>
<dbReference type="InterPro" id="IPR015943">
    <property type="entry name" value="WD40/YVTN_repeat-like_dom_sf"/>
</dbReference>
<gene>
    <name evidence="2" type="ORF">REIFOR_00737</name>
</gene>
<keyword evidence="3" id="KW-1185">Reference proteome</keyword>
<dbReference type="Pfam" id="PF22494">
    <property type="entry name" value="choice_anch_I"/>
    <property type="match status" value="1"/>
</dbReference>